<dbReference type="InterPro" id="IPR044880">
    <property type="entry name" value="NCX_ion-bd_dom_sf"/>
</dbReference>
<comment type="caution">
    <text evidence="9">Lacks conserved residue(s) required for the propagation of feature annotation.</text>
</comment>
<evidence type="ECO:0000259" key="11">
    <source>
        <dbReference type="Pfam" id="PF01699"/>
    </source>
</evidence>
<keyword evidence="5 9" id="KW-0106">Calcium</keyword>
<dbReference type="PANTHER" id="PTHR31503">
    <property type="entry name" value="VACUOLAR CALCIUM ION TRANSPORTER"/>
    <property type="match status" value="1"/>
</dbReference>
<feature type="domain" description="Sodium/calcium exchanger membrane region" evidence="11">
    <location>
        <begin position="235"/>
        <end position="382"/>
    </location>
</feature>
<keyword evidence="2 9" id="KW-0813">Transport</keyword>
<dbReference type="GO" id="GO:0005774">
    <property type="term" value="C:vacuolar membrane"/>
    <property type="evidence" value="ECO:0007669"/>
    <property type="project" value="UniProtKB-ARBA"/>
</dbReference>
<evidence type="ECO:0000313" key="13">
    <source>
        <dbReference type="Proteomes" id="UP000013827"/>
    </source>
</evidence>
<dbReference type="GO" id="GO:0012505">
    <property type="term" value="C:endomembrane system"/>
    <property type="evidence" value="ECO:0007669"/>
    <property type="project" value="UniProtKB-SubCell"/>
</dbReference>
<protein>
    <recommendedName>
        <fullName evidence="11">Sodium/calcium exchanger membrane region domain-containing protein</fullName>
    </recommendedName>
</protein>
<dbReference type="RefSeq" id="XP_005791833.1">
    <property type="nucleotide sequence ID" value="XM_005791776.1"/>
</dbReference>
<evidence type="ECO:0000256" key="10">
    <source>
        <dbReference type="SAM" id="MobiDB-lite"/>
    </source>
</evidence>
<dbReference type="InterPro" id="IPR004798">
    <property type="entry name" value="CAX-like"/>
</dbReference>
<comment type="similarity">
    <text evidence="9">Belongs to the Ca(2+):cation antiporter (CaCA) (TC 2.A.19) family.</text>
</comment>
<dbReference type="InterPro" id="IPR004837">
    <property type="entry name" value="NaCa_Exmemb"/>
</dbReference>
<feature type="compositionally biased region" description="Acidic residues" evidence="10">
    <location>
        <begin position="217"/>
        <end position="229"/>
    </location>
</feature>
<evidence type="ECO:0000256" key="1">
    <source>
        <dbReference type="ARBA" id="ARBA00004127"/>
    </source>
</evidence>
<evidence type="ECO:0000256" key="4">
    <source>
        <dbReference type="ARBA" id="ARBA00022692"/>
    </source>
</evidence>
<dbReference type="Proteomes" id="UP000013827">
    <property type="component" value="Unassembled WGS sequence"/>
</dbReference>
<keyword evidence="3 9" id="KW-0109">Calcium transport</keyword>
<keyword evidence="6 9" id="KW-1133">Transmembrane helix</keyword>
<keyword evidence="8 9" id="KW-0472">Membrane</keyword>
<feature type="domain" description="Sodium/calcium exchanger membrane region" evidence="11">
    <location>
        <begin position="44"/>
        <end position="198"/>
    </location>
</feature>
<keyword evidence="7 9" id="KW-0406">Ion transport</keyword>
<keyword evidence="4 9" id="KW-0812">Transmembrane</keyword>
<feature type="transmembrane region" description="Helical" evidence="9">
    <location>
        <begin position="303"/>
        <end position="326"/>
    </location>
</feature>
<comment type="subcellular location">
    <subcellularLocation>
        <location evidence="1">Endomembrane system</location>
        <topology evidence="1">Multi-pass membrane protein</topology>
    </subcellularLocation>
</comment>
<reference evidence="13" key="1">
    <citation type="journal article" date="2013" name="Nature">
        <title>Pan genome of the phytoplankton Emiliania underpins its global distribution.</title>
        <authorList>
            <person name="Read B.A."/>
            <person name="Kegel J."/>
            <person name="Klute M.J."/>
            <person name="Kuo A."/>
            <person name="Lefebvre S.C."/>
            <person name="Maumus F."/>
            <person name="Mayer C."/>
            <person name="Miller J."/>
            <person name="Monier A."/>
            <person name="Salamov A."/>
            <person name="Young J."/>
            <person name="Aguilar M."/>
            <person name="Claverie J.M."/>
            <person name="Frickenhaus S."/>
            <person name="Gonzalez K."/>
            <person name="Herman E.K."/>
            <person name="Lin Y.C."/>
            <person name="Napier J."/>
            <person name="Ogata H."/>
            <person name="Sarno A.F."/>
            <person name="Shmutz J."/>
            <person name="Schroeder D."/>
            <person name="de Vargas C."/>
            <person name="Verret F."/>
            <person name="von Dassow P."/>
            <person name="Valentin K."/>
            <person name="Van de Peer Y."/>
            <person name="Wheeler G."/>
            <person name="Dacks J.B."/>
            <person name="Delwiche C.F."/>
            <person name="Dyhrman S.T."/>
            <person name="Glockner G."/>
            <person name="John U."/>
            <person name="Richards T."/>
            <person name="Worden A.Z."/>
            <person name="Zhang X."/>
            <person name="Grigoriev I.V."/>
            <person name="Allen A.E."/>
            <person name="Bidle K."/>
            <person name="Borodovsky M."/>
            <person name="Bowler C."/>
            <person name="Brownlee C."/>
            <person name="Cock J.M."/>
            <person name="Elias M."/>
            <person name="Gladyshev V.N."/>
            <person name="Groth M."/>
            <person name="Guda C."/>
            <person name="Hadaegh A."/>
            <person name="Iglesias-Rodriguez M.D."/>
            <person name="Jenkins J."/>
            <person name="Jones B.M."/>
            <person name="Lawson T."/>
            <person name="Leese F."/>
            <person name="Lindquist E."/>
            <person name="Lobanov A."/>
            <person name="Lomsadze A."/>
            <person name="Malik S.B."/>
            <person name="Marsh M.E."/>
            <person name="Mackinder L."/>
            <person name="Mock T."/>
            <person name="Mueller-Roeber B."/>
            <person name="Pagarete A."/>
            <person name="Parker M."/>
            <person name="Probert I."/>
            <person name="Quesneville H."/>
            <person name="Raines C."/>
            <person name="Rensing S.A."/>
            <person name="Riano-Pachon D.M."/>
            <person name="Richier S."/>
            <person name="Rokitta S."/>
            <person name="Shiraiwa Y."/>
            <person name="Soanes D.M."/>
            <person name="van der Giezen M."/>
            <person name="Wahlund T.M."/>
            <person name="Williams B."/>
            <person name="Wilson W."/>
            <person name="Wolfe G."/>
            <person name="Wurch L.L."/>
        </authorList>
    </citation>
    <scope>NUCLEOTIDE SEQUENCE</scope>
</reference>
<reference evidence="12" key="2">
    <citation type="submission" date="2024-10" db="UniProtKB">
        <authorList>
            <consortium name="EnsemblProtists"/>
        </authorList>
    </citation>
    <scope>IDENTIFICATION</scope>
</reference>
<feature type="transmembrane region" description="Helical" evidence="9">
    <location>
        <begin position="338"/>
        <end position="357"/>
    </location>
</feature>
<dbReference type="eggNOG" id="KOG1397">
    <property type="taxonomic scope" value="Eukaryota"/>
</dbReference>
<dbReference type="AlphaFoldDB" id="A0A0D3KUG9"/>
<name>A0A0D3KUG9_EMIH1</name>
<keyword evidence="9" id="KW-0050">Antiport</keyword>
<dbReference type="GeneID" id="17284600"/>
<dbReference type="STRING" id="2903.R1G0R3"/>
<evidence type="ECO:0000256" key="7">
    <source>
        <dbReference type="ARBA" id="ARBA00023065"/>
    </source>
</evidence>
<evidence type="ECO:0000256" key="6">
    <source>
        <dbReference type="ARBA" id="ARBA00022989"/>
    </source>
</evidence>
<sequence length="401" mass="41722">MRRRTKSAAHAALHVLFGSRLNLLLPCGPAALLAARLGIGDEISFLLALAALCPLAERIGYATEQAALHTSSQAGALLNATFGNATELIVSLCAIREGLLRVVQLSLLGSVLSNLLLVLGCAFFFGGVRHATQRYDQKSAEAHAAVLVLGAVTMVVPDVLGEGETKSSRHEDTESDVLSLSRWVSVVLLFSYASLIAFELGISPAPPEISPPLSPSPEEEEVEEEEEEELSFRQSTVALALLCAATAGLSEVVVGSIQGAAAGAKVPLAFVSTILLPIVGNAAEHASAALDAVALAARNKPDLAIGVAVGSATQITLLGFPASVLAAWAYGEPLSLDMLPFETACLVLTILGVATVLPSGRSNWLKGLTLISLYVVIALAFLFHDSSETRAPAAAKHKRLG</sequence>
<keyword evidence="13" id="KW-1185">Reference proteome</keyword>
<dbReference type="EnsemblProtists" id="EOD39404">
    <property type="protein sequence ID" value="EOD39404"/>
    <property type="gene ID" value="EMIHUDRAFT_522037"/>
</dbReference>
<evidence type="ECO:0000256" key="5">
    <source>
        <dbReference type="ARBA" id="ARBA00022837"/>
    </source>
</evidence>
<dbReference type="Gene3D" id="1.20.1420.30">
    <property type="entry name" value="NCX, central ion-binding region"/>
    <property type="match status" value="1"/>
</dbReference>
<proteinExistence type="inferred from homology"/>
<feature type="transmembrane region" description="Helical" evidence="9">
    <location>
        <begin position="364"/>
        <end position="383"/>
    </location>
</feature>
<evidence type="ECO:0000313" key="12">
    <source>
        <dbReference type="EnsemblProtists" id="EOD39404"/>
    </source>
</evidence>
<dbReference type="KEGG" id="ehx:EMIHUDRAFT_522037"/>
<dbReference type="GO" id="GO:0006874">
    <property type="term" value="P:intracellular calcium ion homeostasis"/>
    <property type="evidence" value="ECO:0007669"/>
    <property type="project" value="TreeGrafter"/>
</dbReference>
<evidence type="ECO:0000256" key="9">
    <source>
        <dbReference type="RuleBase" id="RU365028"/>
    </source>
</evidence>
<evidence type="ECO:0000256" key="8">
    <source>
        <dbReference type="ARBA" id="ARBA00023136"/>
    </source>
</evidence>
<dbReference type="InterPro" id="IPR004713">
    <property type="entry name" value="CaH_exchang"/>
</dbReference>
<accession>A0A0D3KUG9</accession>
<dbReference type="GO" id="GO:0015369">
    <property type="term" value="F:calcium:proton antiporter activity"/>
    <property type="evidence" value="ECO:0007669"/>
    <property type="project" value="UniProtKB-UniRule"/>
</dbReference>
<evidence type="ECO:0000256" key="3">
    <source>
        <dbReference type="ARBA" id="ARBA00022568"/>
    </source>
</evidence>
<dbReference type="HOGENOM" id="CLU_008721_2_1_1"/>
<evidence type="ECO:0000256" key="2">
    <source>
        <dbReference type="ARBA" id="ARBA00022448"/>
    </source>
</evidence>
<feature type="region of interest" description="Disordered" evidence="10">
    <location>
        <begin position="208"/>
        <end position="229"/>
    </location>
</feature>
<organism evidence="12 13">
    <name type="scientific">Emiliania huxleyi (strain CCMP1516)</name>
    <dbReference type="NCBI Taxonomy" id="280463"/>
    <lineage>
        <taxon>Eukaryota</taxon>
        <taxon>Haptista</taxon>
        <taxon>Haptophyta</taxon>
        <taxon>Prymnesiophyceae</taxon>
        <taxon>Isochrysidales</taxon>
        <taxon>Noelaerhabdaceae</taxon>
        <taxon>Emiliania</taxon>
    </lineage>
</organism>
<dbReference type="NCBIfam" id="TIGR00378">
    <property type="entry name" value="cax"/>
    <property type="match status" value="1"/>
</dbReference>
<dbReference type="PANTHER" id="PTHR31503:SF22">
    <property type="entry name" value="VACUOLAR CALCIUM ION TRANSPORTER"/>
    <property type="match status" value="1"/>
</dbReference>
<dbReference type="PaxDb" id="2903-EOD39404"/>
<feature type="transmembrane region" description="Helical" evidence="9">
    <location>
        <begin position="107"/>
        <end position="128"/>
    </location>
</feature>
<dbReference type="Pfam" id="PF01699">
    <property type="entry name" value="Na_Ca_ex"/>
    <property type="match status" value="2"/>
</dbReference>